<dbReference type="EMBL" id="SPPK01000151">
    <property type="protein sequence ID" value="TFU84923.1"/>
    <property type="molecule type" value="Genomic_DNA"/>
</dbReference>
<evidence type="ECO:0000256" key="1">
    <source>
        <dbReference type="ARBA" id="ARBA00000822"/>
    </source>
</evidence>
<dbReference type="InterPro" id="IPR017853">
    <property type="entry name" value="GH"/>
</dbReference>
<dbReference type="PANTHER" id="PTHR11177">
    <property type="entry name" value="CHITINASE"/>
    <property type="match status" value="1"/>
</dbReference>
<evidence type="ECO:0000259" key="3">
    <source>
        <dbReference type="PROSITE" id="PS51910"/>
    </source>
</evidence>
<gene>
    <name evidence="4" type="ORF">E4T88_17850</name>
</gene>
<dbReference type="EC" id="3.2.1.14" evidence="2"/>
<protein>
    <recommendedName>
        <fullName evidence="2">chitinase</fullName>
        <ecNumber evidence="2">3.2.1.14</ecNumber>
    </recommendedName>
</protein>
<dbReference type="Pfam" id="PF00704">
    <property type="entry name" value="Glyco_hydro_18"/>
    <property type="match status" value="1"/>
</dbReference>
<evidence type="ECO:0000313" key="4">
    <source>
        <dbReference type="EMBL" id="TFU84923.1"/>
    </source>
</evidence>
<dbReference type="InterPro" id="IPR001223">
    <property type="entry name" value="Glyco_hydro18_cat"/>
</dbReference>
<sequence length="128" mass="14046">PEDTRNFTLLLQEFRRQLDAIDPSLRLTVAAPAPKDASSKLELPAIARTGDFINLMTYDMPNSLELRANFHAALLPSPRDPDRAEGLTVVETVERYLKAGVPASQLVLGIPLYSRGWTGLPAANDGLY</sequence>
<dbReference type="SUPFAM" id="SSF51445">
    <property type="entry name" value="(Trans)glycosidases"/>
    <property type="match status" value="1"/>
</dbReference>
<dbReference type="Gene3D" id="3.20.20.80">
    <property type="entry name" value="Glycosidases"/>
    <property type="match status" value="1"/>
</dbReference>
<feature type="domain" description="GH18" evidence="3">
    <location>
        <begin position="1"/>
        <end position="128"/>
    </location>
</feature>
<organism evidence="4 5">
    <name type="scientific">Dysgonomonas mossii</name>
    <dbReference type="NCBI Taxonomy" id="163665"/>
    <lineage>
        <taxon>Bacteria</taxon>
        <taxon>Pseudomonadati</taxon>
        <taxon>Bacteroidota</taxon>
        <taxon>Bacteroidia</taxon>
        <taxon>Bacteroidales</taxon>
        <taxon>Dysgonomonadaceae</taxon>
        <taxon>Dysgonomonas</taxon>
    </lineage>
</organism>
<keyword evidence="4" id="KW-0378">Hydrolase</keyword>
<comment type="catalytic activity">
    <reaction evidence="1">
        <text>Random endo-hydrolysis of N-acetyl-beta-D-glucosaminide (1-&gt;4)-beta-linkages in chitin and chitodextrins.</text>
        <dbReference type="EC" id="3.2.1.14"/>
    </reaction>
</comment>
<dbReference type="PANTHER" id="PTHR11177:SF317">
    <property type="entry name" value="CHITINASE 12-RELATED"/>
    <property type="match status" value="1"/>
</dbReference>
<reference evidence="4 5" key="1">
    <citation type="submission" date="2019-03" db="EMBL/GenBank/DDBJ databases">
        <title>Diversity of the mouse oral microbiome.</title>
        <authorList>
            <person name="Joseph S."/>
            <person name="Aduse-Opoku J."/>
            <person name="Curtis M."/>
            <person name="Wade W."/>
            <person name="Hashim A."/>
        </authorList>
    </citation>
    <scope>NUCLEOTIDE SEQUENCE [LARGE SCALE GENOMIC DNA]</scope>
    <source>
        <strain evidence="4 5">P11</strain>
    </source>
</reference>
<dbReference type="GO" id="GO:0008843">
    <property type="term" value="F:endochitinase activity"/>
    <property type="evidence" value="ECO:0007669"/>
    <property type="project" value="UniProtKB-EC"/>
</dbReference>
<dbReference type="Proteomes" id="UP000298285">
    <property type="component" value="Unassembled WGS sequence"/>
</dbReference>
<proteinExistence type="predicted"/>
<evidence type="ECO:0000256" key="2">
    <source>
        <dbReference type="ARBA" id="ARBA00012729"/>
    </source>
</evidence>
<comment type="caution">
    <text evidence="4">The sequence shown here is derived from an EMBL/GenBank/DDBJ whole genome shotgun (WGS) entry which is preliminary data.</text>
</comment>
<dbReference type="AlphaFoldDB" id="A0A4Y9II84"/>
<dbReference type="GO" id="GO:0005975">
    <property type="term" value="P:carbohydrate metabolic process"/>
    <property type="evidence" value="ECO:0007669"/>
    <property type="project" value="InterPro"/>
</dbReference>
<dbReference type="InterPro" id="IPR050314">
    <property type="entry name" value="Glycosyl_Hydrlase_18"/>
</dbReference>
<evidence type="ECO:0000313" key="5">
    <source>
        <dbReference type="Proteomes" id="UP000298285"/>
    </source>
</evidence>
<dbReference type="PROSITE" id="PS51910">
    <property type="entry name" value="GH18_2"/>
    <property type="match status" value="1"/>
</dbReference>
<name>A0A4Y9II84_9BACT</name>
<dbReference type="RefSeq" id="WP_260393734.1">
    <property type="nucleotide sequence ID" value="NZ_JADGKW010000151.1"/>
</dbReference>
<feature type="non-terminal residue" evidence="4">
    <location>
        <position position="128"/>
    </location>
</feature>
<feature type="non-terminal residue" evidence="4">
    <location>
        <position position="1"/>
    </location>
</feature>
<accession>A0A4Y9II84</accession>